<evidence type="ECO:0000313" key="2">
    <source>
        <dbReference type="Proteomes" id="UP000299102"/>
    </source>
</evidence>
<dbReference type="AlphaFoldDB" id="A0A4C1XFX3"/>
<gene>
    <name evidence="1" type="ORF">EVAR_89771_1</name>
</gene>
<dbReference type="Proteomes" id="UP000299102">
    <property type="component" value="Unassembled WGS sequence"/>
</dbReference>
<dbReference type="EMBL" id="BGZK01000804">
    <property type="protein sequence ID" value="GBP61105.1"/>
    <property type="molecule type" value="Genomic_DNA"/>
</dbReference>
<name>A0A4C1XFX3_EUMVA</name>
<proteinExistence type="predicted"/>
<reference evidence="1 2" key="1">
    <citation type="journal article" date="2019" name="Commun. Biol.">
        <title>The bagworm genome reveals a unique fibroin gene that provides high tensile strength.</title>
        <authorList>
            <person name="Kono N."/>
            <person name="Nakamura H."/>
            <person name="Ohtoshi R."/>
            <person name="Tomita M."/>
            <person name="Numata K."/>
            <person name="Arakawa K."/>
        </authorList>
    </citation>
    <scope>NUCLEOTIDE SEQUENCE [LARGE SCALE GENOMIC DNA]</scope>
</reference>
<comment type="caution">
    <text evidence="1">The sequence shown here is derived from an EMBL/GenBank/DDBJ whole genome shotgun (WGS) entry which is preliminary data.</text>
</comment>
<keyword evidence="2" id="KW-1185">Reference proteome</keyword>
<evidence type="ECO:0000313" key="1">
    <source>
        <dbReference type="EMBL" id="GBP61105.1"/>
    </source>
</evidence>
<sequence length="124" mass="14221">MVQHTERVVKQPKALSSGRKQTALFFVKREKHRPVKLRISPMKIWVQVMNPGRVELLFPIQSQSASRYIILLKTEGDVQLQTRMWCFTVSFGASGVTNRPGYWRSRERRWALAGHTAGALTAVQ</sequence>
<accession>A0A4C1XFX3</accession>
<protein>
    <submittedName>
        <fullName evidence="1">Uncharacterized protein</fullName>
    </submittedName>
</protein>
<organism evidence="1 2">
    <name type="scientific">Eumeta variegata</name>
    <name type="common">Bagworm moth</name>
    <name type="synonym">Eumeta japonica</name>
    <dbReference type="NCBI Taxonomy" id="151549"/>
    <lineage>
        <taxon>Eukaryota</taxon>
        <taxon>Metazoa</taxon>
        <taxon>Ecdysozoa</taxon>
        <taxon>Arthropoda</taxon>
        <taxon>Hexapoda</taxon>
        <taxon>Insecta</taxon>
        <taxon>Pterygota</taxon>
        <taxon>Neoptera</taxon>
        <taxon>Endopterygota</taxon>
        <taxon>Lepidoptera</taxon>
        <taxon>Glossata</taxon>
        <taxon>Ditrysia</taxon>
        <taxon>Tineoidea</taxon>
        <taxon>Psychidae</taxon>
        <taxon>Oiketicinae</taxon>
        <taxon>Eumeta</taxon>
    </lineage>
</organism>